<dbReference type="AlphaFoldDB" id="A0A291RKB5"/>
<dbReference type="RefSeq" id="WP_098694888.1">
    <property type="nucleotide sequence ID" value="NZ_CP023778.1"/>
</dbReference>
<evidence type="ECO:0000256" key="2">
    <source>
        <dbReference type="ARBA" id="ARBA00022723"/>
    </source>
</evidence>
<keyword evidence="1" id="KW-0001">2Fe-2S</keyword>
<dbReference type="SUPFAM" id="SSF50022">
    <property type="entry name" value="ISP domain"/>
    <property type="match status" value="1"/>
</dbReference>
<evidence type="ECO:0000256" key="4">
    <source>
        <dbReference type="ARBA" id="ARBA00023014"/>
    </source>
</evidence>
<dbReference type="PANTHER" id="PTHR21496">
    <property type="entry name" value="FERREDOXIN-RELATED"/>
    <property type="match status" value="1"/>
</dbReference>
<dbReference type="PROSITE" id="PS51296">
    <property type="entry name" value="RIESKE"/>
    <property type="match status" value="1"/>
</dbReference>
<name>A0A291RKB5_9NOCA</name>
<dbReference type="NCBIfam" id="NF007422">
    <property type="entry name" value="PRK09965.1"/>
    <property type="match status" value="1"/>
</dbReference>
<dbReference type="CDD" id="cd03528">
    <property type="entry name" value="Rieske_RO_ferredoxin"/>
    <property type="match status" value="1"/>
</dbReference>
<feature type="domain" description="Rieske" evidence="5">
    <location>
        <begin position="2"/>
        <end position="97"/>
    </location>
</feature>
<protein>
    <submittedName>
        <fullName evidence="6">Bifunctional 3-phenylpropionate/cinnamic acid dioxygenase ferredoxin subunit</fullName>
    </submittedName>
</protein>
<reference evidence="6 7" key="1">
    <citation type="submission" date="2017-10" db="EMBL/GenBank/DDBJ databases">
        <title>Comparative genomics between pathogenic Norcardia.</title>
        <authorList>
            <person name="Zeng L."/>
        </authorList>
    </citation>
    <scope>NUCLEOTIDE SEQUENCE [LARGE SCALE GENOMIC DNA]</scope>
    <source>
        <strain evidence="6 7">NC_YFY_NT001</strain>
    </source>
</reference>
<sequence length="120" mass="12860">MLAICPLISLPRGAARRVDTSPPIAVFHTDDGEVFAIDDTCTHQDASLADGWLDGCRVECPLHASTFDLRTGAVDAPPAKRPVRTHRVVIEDGTIHVDLSTEVPNLPPDVRNRLAAEGSA</sequence>
<keyword evidence="6" id="KW-0223">Dioxygenase</keyword>
<organism evidence="6 7">
    <name type="scientific">Nocardia terpenica</name>
    <dbReference type="NCBI Taxonomy" id="455432"/>
    <lineage>
        <taxon>Bacteria</taxon>
        <taxon>Bacillati</taxon>
        <taxon>Actinomycetota</taxon>
        <taxon>Actinomycetes</taxon>
        <taxon>Mycobacteriales</taxon>
        <taxon>Nocardiaceae</taxon>
        <taxon>Nocardia</taxon>
    </lineage>
</organism>
<dbReference type="KEGG" id="ntp:CRH09_17825"/>
<evidence type="ECO:0000313" key="6">
    <source>
        <dbReference type="EMBL" id="ATL67775.1"/>
    </source>
</evidence>
<keyword evidence="3" id="KW-0408">Iron</keyword>
<evidence type="ECO:0000256" key="1">
    <source>
        <dbReference type="ARBA" id="ARBA00022714"/>
    </source>
</evidence>
<dbReference type="GO" id="GO:0051537">
    <property type="term" value="F:2 iron, 2 sulfur cluster binding"/>
    <property type="evidence" value="ECO:0007669"/>
    <property type="project" value="UniProtKB-KW"/>
</dbReference>
<evidence type="ECO:0000313" key="7">
    <source>
        <dbReference type="Proteomes" id="UP000221961"/>
    </source>
</evidence>
<dbReference type="GeneID" id="88359231"/>
<dbReference type="PANTHER" id="PTHR21496:SF23">
    <property type="entry name" value="3-PHENYLPROPIONATE_CINNAMIC ACID DIOXYGENASE FERREDOXIN SUBUNIT"/>
    <property type="match status" value="1"/>
</dbReference>
<dbReference type="InterPro" id="IPR017941">
    <property type="entry name" value="Rieske_2Fe-2S"/>
</dbReference>
<keyword evidence="2" id="KW-0479">Metal-binding</keyword>
<dbReference type="GO" id="GO:0004497">
    <property type="term" value="F:monooxygenase activity"/>
    <property type="evidence" value="ECO:0007669"/>
    <property type="project" value="UniProtKB-ARBA"/>
</dbReference>
<gene>
    <name evidence="6" type="ORF">CRH09_17825</name>
</gene>
<dbReference type="GO" id="GO:0016705">
    <property type="term" value="F:oxidoreductase activity, acting on paired donors, with incorporation or reduction of molecular oxygen"/>
    <property type="evidence" value="ECO:0007669"/>
    <property type="project" value="UniProtKB-ARBA"/>
</dbReference>
<dbReference type="InterPro" id="IPR036922">
    <property type="entry name" value="Rieske_2Fe-2S_sf"/>
</dbReference>
<dbReference type="Gene3D" id="2.102.10.10">
    <property type="entry name" value="Rieske [2Fe-2S] iron-sulphur domain"/>
    <property type="match status" value="1"/>
</dbReference>
<dbReference type="Pfam" id="PF00355">
    <property type="entry name" value="Rieske"/>
    <property type="match status" value="1"/>
</dbReference>
<keyword evidence="6" id="KW-0560">Oxidoreductase</keyword>
<keyword evidence="4" id="KW-0411">Iron-sulfur</keyword>
<dbReference type="GO" id="GO:0046872">
    <property type="term" value="F:metal ion binding"/>
    <property type="evidence" value="ECO:0007669"/>
    <property type="project" value="UniProtKB-KW"/>
</dbReference>
<evidence type="ECO:0000256" key="3">
    <source>
        <dbReference type="ARBA" id="ARBA00023004"/>
    </source>
</evidence>
<dbReference type="Proteomes" id="UP000221961">
    <property type="component" value="Chromosome"/>
</dbReference>
<dbReference type="GO" id="GO:0051213">
    <property type="term" value="F:dioxygenase activity"/>
    <property type="evidence" value="ECO:0007669"/>
    <property type="project" value="UniProtKB-KW"/>
</dbReference>
<proteinExistence type="predicted"/>
<evidence type="ECO:0000259" key="5">
    <source>
        <dbReference type="PROSITE" id="PS51296"/>
    </source>
</evidence>
<dbReference type="EMBL" id="CP023778">
    <property type="protein sequence ID" value="ATL67775.1"/>
    <property type="molecule type" value="Genomic_DNA"/>
</dbReference>
<accession>A0A291RKB5</accession>